<protein>
    <submittedName>
        <fullName evidence="1">DUF6167 family protein</fullName>
    </submittedName>
</protein>
<dbReference type="RefSeq" id="WP_241912847.1">
    <property type="nucleotide sequence ID" value="NZ_CP093326.1"/>
</dbReference>
<sequence length="77" mass="8269">MKRMIWMAAGVAIGVLAVRKLSQTRDALGPAGLNRALGQVADSVATFADAVRDGMRERETDLRLALGIDSADDVRTR</sequence>
<evidence type="ECO:0000313" key="2">
    <source>
        <dbReference type="Proteomes" id="UP000829069"/>
    </source>
</evidence>
<dbReference type="EMBL" id="CP093326">
    <property type="protein sequence ID" value="UNK44332.1"/>
    <property type="molecule type" value="Genomic_DNA"/>
</dbReference>
<organism evidence="1 2">
    <name type="scientific">Arthrobacter sulfonylureivorans</name>
    <dbReference type="NCBI Taxonomy" id="2486855"/>
    <lineage>
        <taxon>Bacteria</taxon>
        <taxon>Bacillati</taxon>
        <taxon>Actinomycetota</taxon>
        <taxon>Actinomycetes</taxon>
        <taxon>Micrococcales</taxon>
        <taxon>Micrococcaceae</taxon>
        <taxon>Arthrobacter</taxon>
    </lineage>
</organism>
<accession>A0ABY3W4P0</accession>
<dbReference type="Proteomes" id="UP000829069">
    <property type="component" value="Chromosome"/>
</dbReference>
<proteinExistence type="predicted"/>
<reference evidence="1 2" key="1">
    <citation type="submission" date="2022-03" db="EMBL/GenBank/DDBJ databases">
        <title>Isotopic signatures of nitrous oxide derived from detoxification processes.</title>
        <authorList>
            <person name="Behrendt U."/>
            <person name="Buchen C."/>
            <person name="Well R."/>
            <person name="Ulrich A."/>
            <person name="Rohe L."/>
            <person name="Kolb S."/>
            <person name="Schloter M."/>
            <person name="Horn M.A."/>
            <person name="Augustin J."/>
        </authorList>
    </citation>
    <scope>NUCLEOTIDE SEQUENCE [LARGE SCALE GENOMIC DNA]</scope>
    <source>
        <strain evidence="1 2">S4-C24</strain>
    </source>
</reference>
<evidence type="ECO:0000313" key="1">
    <source>
        <dbReference type="EMBL" id="UNK44332.1"/>
    </source>
</evidence>
<name>A0ABY3W4P0_9MICC</name>
<keyword evidence="2" id="KW-1185">Reference proteome</keyword>
<dbReference type="Pfam" id="PF19664">
    <property type="entry name" value="DUF6167"/>
    <property type="match status" value="1"/>
</dbReference>
<gene>
    <name evidence="1" type="ORF">MNQ99_09950</name>
</gene>
<dbReference type="InterPro" id="IPR046165">
    <property type="entry name" value="DUF6167"/>
</dbReference>